<dbReference type="EMBL" id="LKEU01000026">
    <property type="protein sequence ID" value="OFV71193.1"/>
    <property type="molecule type" value="Genomic_DNA"/>
</dbReference>
<dbReference type="SUPFAM" id="SSF53335">
    <property type="entry name" value="S-adenosyl-L-methionine-dependent methyltransferases"/>
    <property type="match status" value="1"/>
</dbReference>
<organism evidence="2 3">
    <name type="scientific">Acetobacterium wieringae</name>
    <dbReference type="NCBI Taxonomy" id="52694"/>
    <lineage>
        <taxon>Bacteria</taxon>
        <taxon>Bacillati</taxon>
        <taxon>Bacillota</taxon>
        <taxon>Clostridia</taxon>
        <taxon>Eubacteriales</taxon>
        <taxon>Eubacteriaceae</taxon>
        <taxon>Acetobacterium</taxon>
    </lineage>
</organism>
<dbReference type="Pfam" id="PF08241">
    <property type="entry name" value="Methyltransf_11"/>
    <property type="match status" value="1"/>
</dbReference>
<dbReference type="RefSeq" id="WP_070370639.1">
    <property type="nucleotide sequence ID" value="NZ_LKEU01000026.1"/>
</dbReference>
<keyword evidence="2" id="KW-0808">Transferase</keyword>
<feature type="domain" description="Methyltransferase type 11" evidence="1">
    <location>
        <begin position="54"/>
        <end position="148"/>
    </location>
</feature>
<proteinExistence type="predicted"/>
<dbReference type="CDD" id="cd02440">
    <property type="entry name" value="AdoMet_MTases"/>
    <property type="match status" value="1"/>
</dbReference>
<dbReference type="EC" id="2.1.1.163" evidence="2"/>
<sequence length="252" mass="29323">MENILEKVENYWDKRSEGYSEVNVAELNSYKMDVWKELINRYKPAVIGRKLKVLDIGTGPGFFAITMASCGYDVTAVDYTDAMLHKAKQNAGYYRNQINFMQMDAHHLSFADNSFDLIVTRNLTWNLERPDEAYKEWHRVLAPGGRILNFDANWYLHLYDGEKRQEYFNDRIKSEEAGVNDHYIKTDTKAMEEIAMNLPLSRTMRPQWDAAILINTGFNKVMVEQGIGAVVWDQEEQINYASTPMFMIFAEK</sequence>
<dbReference type="InterPro" id="IPR013216">
    <property type="entry name" value="Methyltransf_11"/>
</dbReference>
<dbReference type="GO" id="GO:0043770">
    <property type="term" value="F:demethylmenaquinone methyltransferase activity"/>
    <property type="evidence" value="ECO:0007669"/>
    <property type="project" value="UniProtKB-EC"/>
</dbReference>
<evidence type="ECO:0000313" key="2">
    <source>
        <dbReference type="EMBL" id="OFV71193.1"/>
    </source>
</evidence>
<protein>
    <submittedName>
        <fullName evidence="2">Demethylmenaquinone methyltransferase</fullName>
        <ecNumber evidence="2">2.1.1.163</ecNumber>
    </submittedName>
</protein>
<evidence type="ECO:0000259" key="1">
    <source>
        <dbReference type="Pfam" id="PF08241"/>
    </source>
</evidence>
<dbReference type="PANTHER" id="PTHR43591">
    <property type="entry name" value="METHYLTRANSFERASE"/>
    <property type="match status" value="1"/>
</dbReference>
<dbReference type="GO" id="GO:0008757">
    <property type="term" value="F:S-adenosylmethionine-dependent methyltransferase activity"/>
    <property type="evidence" value="ECO:0007669"/>
    <property type="project" value="InterPro"/>
</dbReference>
<keyword evidence="2" id="KW-0489">Methyltransferase</keyword>
<dbReference type="AlphaFoldDB" id="A0A1F2PIN0"/>
<dbReference type="GO" id="GO:0032259">
    <property type="term" value="P:methylation"/>
    <property type="evidence" value="ECO:0007669"/>
    <property type="project" value="UniProtKB-KW"/>
</dbReference>
<comment type="caution">
    <text evidence="2">The sequence shown here is derived from an EMBL/GenBank/DDBJ whole genome shotgun (WGS) entry which is preliminary data.</text>
</comment>
<evidence type="ECO:0000313" key="3">
    <source>
        <dbReference type="Proteomes" id="UP000176244"/>
    </source>
</evidence>
<gene>
    <name evidence="2" type="primary">ubiE_2</name>
    <name evidence="2" type="ORF">ACWI_13100</name>
</gene>
<name>A0A1F2PIN0_9FIRM</name>
<dbReference type="Gene3D" id="3.40.50.150">
    <property type="entry name" value="Vaccinia Virus protein VP39"/>
    <property type="match status" value="1"/>
</dbReference>
<dbReference type="OrthoDB" id="5522265at2"/>
<dbReference type="Proteomes" id="UP000176244">
    <property type="component" value="Unassembled WGS sequence"/>
</dbReference>
<dbReference type="PANTHER" id="PTHR43591:SF24">
    <property type="entry name" value="2-METHOXY-6-POLYPRENYL-1,4-BENZOQUINOL METHYLASE, MITOCHONDRIAL"/>
    <property type="match status" value="1"/>
</dbReference>
<dbReference type="STRING" id="52694.ACWI_13100"/>
<dbReference type="InterPro" id="IPR029063">
    <property type="entry name" value="SAM-dependent_MTases_sf"/>
</dbReference>
<accession>A0A1F2PIN0</accession>
<reference evidence="2 3" key="1">
    <citation type="submission" date="2015-09" db="EMBL/GenBank/DDBJ databases">
        <title>Genome sequence of Acetobacterium wieringae DSM 1911.</title>
        <authorList>
            <person name="Poehlein A."/>
            <person name="Bengelsdorf F.R."/>
            <person name="Schiel-Bengelsdorf B."/>
            <person name="Duerre P."/>
            <person name="Daniel R."/>
        </authorList>
    </citation>
    <scope>NUCLEOTIDE SEQUENCE [LARGE SCALE GENOMIC DNA]</scope>
    <source>
        <strain evidence="2 3">DSM 1911</strain>
    </source>
</reference>